<dbReference type="Proteomes" id="UP001165366">
    <property type="component" value="Unassembled WGS sequence"/>
</dbReference>
<evidence type="ECO:0000256" key="3">
    <source>
        <dbReference type="ARBA" id="ARBA00022692"/>
    </source>
</evidence>
<feature type="transmembrane region" description="Helical" evidence="7">
    <location>
        <begin position="90"/>
        <end position="110"/>
    </location>
</feature>
<evidence type="ECO:0000256" key="2">
    <source>
        <dbReference type="ARBA" id="ARBA00022448"/>
    </source>
</evidence>
<evidence type="ECO:0000256" key="5">
    <source>
        <dbReference type="ARBA" id="ARBA00022989"/>
    </source>
</evidence>
<dbReference type="RefSeq" id="WP_237852387.1">
    <property type="nucleotide sequence ID" value="NZ_JAKLWS010000002.1"/>
</dbReference>
<accession>A0ABS9K9N7</accession>
<keyword evidence="9" id="KW-1185">Reference proteome</keyword>
<keyword evidence="4" id="KW-0769">Symport</keyword>
<feature type="transmembrane region" description="Helical" evidence="7">
    <location>
        <begin position="9"/>
        <end position="27"/>
    </location>
</feature>
<keyword evidence="3 7" id="KW-0812">Transmembrane</keyword>
<sequence>MSDNVIKKILIAVSAVGPGLFLIGYNIGTGSITTMGMAGAQYGMTLLWALILSGLFTYILMVAFGHLTLVTGQTALHNFKNEIPGIGKILAIYIMIALIMGELLALMGIMGIVSELVQEGIRLVSTGQNLFVDTFWIILVISVLIFILLWKGQYKLFEKILTVFVILMVFCFVAVLFMVVPSFSAIAEGMVPGIPDTQGANRLVAAMAGTTCSAAVFIIRSTVVAEKGWGIQHLKHEKKDALVSASVMVLLSAVVMAVGAGTLHVMGLTMETTLEMIRLLEPIGGDFAAFLLIIGIAGAGLSTIFPIVLIAPWLVADYMGWERDIQSPMFRTLIIAGLVFAFGSVFLEQTPPVLMVISQAFQATILPAVAIPAFYLLNKSSLIGKEHLPSKFRNTGLIAVILFSLITTYFAILGFL</sequence>
<dbReference type="EMBL" id="JAKLWS010000002">
    <property type="protein sequence ID" value="MCG2587543.1"/>
    <property type="molecule type" value="Genomic_DNA"/>
</dbReference>
<feature type="transmembrane region" description="Helical" evidence="7">
    <location>
        <begin position="397"/>
        <end position="415"/>
    </location>
</feature>
<feature type="transmembrane region" description="Helical" evidence="7">
    <location>
        <begin position="241"/>
        <end position="267"/>
    </location>
</feature>
<comment type="caution">
    <text evidence="8">The sequence shown here is derived from an EMBL/GenBank/DDBJ whole genome shotgun (WGS) entry which is preliminary data.</text>
</comment>
<dbReference type="NCBIfam" id="NF037982">
    <property type="entry name" value="Nramp_1"/>
    <property type="match status" value="1"/>
</dbReference>
<reference evidence="8" key="2">
    <citation type="submission" date="2024-05" db="EMBL/GenBank/DDBJ databases">
        <title>Rhodohalobacter halophilus gen. nov., sp. nov., a moderately halophilic member of the family Balneolaceae.</title>
        <authorList>
            <person name="Xia J."/>
        </authorList>
    </citation>
    <scope>NUCLEOTIDE SEQUENCE</scope>
    <source>
        <strain evidence="8">WB101</strain>
    </source>
</reference>
<gene>
    <name evidence="8" type="ORF">L6773_03115</name>
</gene>
<keyword evidence="2" id="KW-0813">Transport</keyword>
<feature type="transmembrane region" description="Helical" evidence="7">
    <location>
        <begin position="328"/>
        <end position="347"/>
    </location>
</feature>
<dbReference type="Pfam" id="PF01566">
    <property type="entry name" value="Nramp"/>
    <property type="match status" value="1"/>
</dbReference>
<evidence type="ECO:0000256" key="1">
    <source>
        <dbReference type="ARBA" id="ARBA00004141"/>
    </source>
</evidence>
<evidence type="ECO:0000256" key="4">
    <source>
        <dbReference type="ARBA" id="ARBA00022847"/>
    </source>
</evidence>
<feature type="transmembrane region" description="Helical" evidence="7">
    <location>
        <begin position="47"/>
        <end position="69"/>
    </location>
</feature>
<organism evidence="8 9">
    <name type="scientific">Rhodohalobacter sulfatireducens</name>
    <dbReference type="NCBI Taxonomy" id="2911366"/>
    <lineage>
        <taxon>Bacteria</taxon>
        <taxon>Pseudomonadati</taxon>
        <taxon>Balneolota</taxon>
        <taxon>Balneolia</taxon>
        <taxon>Balneolales</taxon>
        <taxon>Balneolaceae</taxon>
        <taxon>Rhodohalobacter</taxon>
    </lineage>
</organism>
<reference evidence="8" key="1">
    <citation type="submission" date="2022-01" db="EMBL/GenBank/DDBJ databases">
        <authorList>
            <person name="Wang Y."/>
        </authorList>
    </citation>
    <scope>NUCLEOTIDE SEQUENCE</scope>
    <source>
        <strain evidence="8">WB101</strain>
    </source>
</reference>
<dbReference type="PANTHER" id="PTHR11706:SF33">
    <property type="entry name" value="NATURAL RESISTANCE-ASSOCIATED MACROPHAGE PROTEIN 2"/>
    <property type="match status" value="1"/>
</dbReference>
<evidence type="ECO:0000256" key="7">
    <source>
        <dbReference type="SAM" id="Phobius"/>
    </source>
</evidence>
<name>A0ABS9K9N7_9BACT</name>
<comment type="subcellular location">
    <subcellularLocation>
        <location evidence="1">Membrane</location>
        <topology evidence="1">Multi-pass membrane protein</topology>
    </subcellularLocation>
</comment>
<dbReference type="PANTHER" id="PTHR11706">
    <property type="entry name" value="SOLUTE CARRIER PROTEIN FAMILY 11 MEMBER"/>
    <property type="match status" value="1"/>
</dbReference>
<proteinExistence type="predicted"/>
<evidence type="ECO:0000256" key="6">
    <source>
        <dbReference type="ARBA" id="ARBA00023136"/>
    </source>
</evidence>
<evidence type="ECO:0000313" key="8">
    <source>
        <dbReference type="EMBL" id="MCG2587543.1"/>
    </source>
</evidence>
<feature type="transmembrane region" description="Helical" evidence="7">
    <location>
        <begin position="287"/>
        <end position="316"/>
    </location>
</feature>
<keyword evidence="5 7" id="KW-1133">Transmembrane helix</keyword>
<evidence type="ECO:0000313" key="9">
    <source>
        <dbReference type="Proteomes" id="UP001165366"/>
    </source>
</evidence>
<protein>
    <submittedName>
        <fullName evidence="8">Nramp family divalent metal transporter</fullName>
    </submittedName>
</protein>
<keyword evidence="6 7" id="KW-0472">Membrane</keyword>
<feature type="transmembrane region" description="Helical" evidence="7">
    <location>
        <begin position="161"/>
        <end position="183"/>
    </location>
</feature>
<feature type="transmembrane region" description="Helical" evidence="7">
    <location>
        <begin position="353"/>
        <end position="377"/>
    </location>
</feature>
<feature type="transmembrane region" description="Helical" evidence="7">
    <location>
        <begin position="130"/>
        <end position="149"/>
    </location>
</feature>
<dbReference type="InterPro" id="IPR001046">
    <property type="entry name" value="NRAMP_fam"/>
</dbReference>